<comment type="caution">
    <text evidence="1">The sequence shown here is derived from an EMBL/GenBank/DDBJ whole genome shotgun (WGS) entry which is preliminary data.</text>
</comment>
<keyword evidence="2" id="KW-1185">Reference proteome</keyword>
<proteinExistence type="predicted"/>
<organism evidence="1 2">
    <name type="scientific">Prunus yedoensis var. nudiflora</name>
    <dbReference type="NCBI Taxonomy" id="2094558"/>
    <lineage>
        <taxon>Eukaryota</taxon>
        <taxon>Viridiplantae</taxon>
        <taxon>Streptophyta</taxon>
        <taxon>Embryophyta</taxon>
        <taxon>Tracheophyta</taxon>
        <taxon>Spermatophyta</taxon>
        <taxon>Magnoliopsida</taxon>
        <taxon>eudicotyledons</taxon>
        <taxon>Gunneridae</taxon>
        <taxon>Pentapetalae</taxon>
        <taxon>rosids</taxon>
        <taxon>fabids</taxon>
        <taxon>Rosales</taxon>
        <taxon>Rosaceae</taxon>
        <taxon>Amygdaloideae</taxon>
        <taxon>Amygdaleae</taxon>
        <taxon>Prunus</taxon>
    </lineage>
</organism>
<gene>
    <name evidence="1" type="ORF">Pyn_04401</name>
</gene>
<reference evidence="1 2" key="1">
    <citation type="submission" date="2018-02" db="EMBL/GenBank/DDBJ databases">
        <title>Draft genome of wild Prunus yedoensis var. nudiflora.</title>
        <authorList>
            <person name="Baek S."/>
            <person name="Kim J.-H."/>
            <person name="Choi K."/>
            <person name="Kim G.-B."/>
            <person name="Cho A."/>
            <person name="Jang H."/>
            <person name="Shin C.-H."/>
            <person name="Yu H.-J."/>
            <person name="Mun J.-H."/>
        </authorList>
    </citation>
    <scope>NUCLEOTIDE SEQUENCE [LARGE SCALE GENOMIC DNA]</scope>
    <source>
        <strain evidence="2">cv. Jeju island</strain>
        <tissue evidence="1">Leaf</tissue>
    </source>
</reference>
<keyword evidence="1" id="KW-0808">Transferase</keyword>
<accession>A0A314Y2H0</accession>
<name>A0A314Y2H0_PRUYE</name>
<keyword evidence="1" id="KW-0489">Methyltransferase</keyword>
<dbReference type="GO" id="GO:0032259">
    <property type="term" value="P:methylation"/>
    <property type="evidence" value="ECO:0007669"/>
    <property type="project" value="UniProtKB-KW"/>
</dbReference>
<dbReference type="STRING" id="2094558.A0A314Y2H0"/>
<evidence type="ECO:0000313" key="1">
    <source>
        <dbReference type="EMBL" id="PQP98087.1"/>
    </source>
</evidence>
<protein>
    <submittedName>
        <fullName evidence="1">Histone-lysine N-methyltransferase family member SUVH9</fullName>
    </submittedName>
</protein>
<sequence>MCTRSSIGFPSFFEQLLQKGSSVSVTSTFGPGFASNCPSFSRTTAPRGRRCAKKIPQRSSELVRVTDLNVEDQRYFRDVVRKTRMLYDSIRILSVAEEEKRARGSGDEPEAICEPLRCSGIVGCGSKRQRIVGSIPGVYVGDIFFFRMGCVWLDYMAKSKLGLTIFRRAKLEP</sequence>
<evidence type="ECO:0000313" key="2">
    <source>
        <dbReference type="Proteomes" id="UP000250321"/>
    </source>
</evidence>
<dbReference type="GO" id="GO:0008168">
    <property type="term" value="F:methyltransferase activity"/>
    <property type="evidence" value="ECO:0007669"/>
    <property type="project" value="UniProtKB-KW"/>
</dbReference>
<dbReference type="Proteomes" id="UP000250321">
    <property type="component" value="Unassembled WGS sequence"/>
</dbReference>
<dbReference type="OrthoDB" id="1739317at2759"/>
<dbReference type="AlphaFoldDB" id="A0A314Y2H0"/>
<dbReference type="EMBL" id="PJQY01001935">
    <property type="protein sequence ID" value="PQP98087.1"/>
    <property type="molecule type" value="Genomic_DNA"/>
</dbReference>